<dbReference type="PANTHER" id="PTHR43877:SF2">
    <property type="entry name" value="AMINOALKYLPHOSPHONATE N-ACETYLTRANSFERASE-RELATED"/>
    <property type="match status" value="1"/>
</dbReference>
<organism evidence="4 5">
    <name type="scientific">Amycolatopsis endophytica</name>
    <dbReference type="NCBI Taxonomy" id="860233"/>
    <lineage>
        <taxon>Bacteria</taxon>
        <taxon>Bacillati</taxon>
        <taxon>Actinomycetota</taxon>
        <taxon>Actinomycetes</taxon>
        <taxon>Pseudonocardiales</taxon>
        <taxon>Pseudonocardiaceae</taxon>
        <taxon>Amycolatopsis</taxon>
    </lineage>
</organism>
<dbReference type="PANTHER" id="PTHR43877">
    <property type="entry name" value="AMINOALKYLPHOSPHONATE N-ACETYLTRANSFERASE-RELATED-RELATED"/>
    <property type="match status" value="1"/>
</dbReference>
<keyword evidence="2" id="KW-0012">Acyltransferase</keyword>
<dbReference type="SUPFAM" id="SSF55729">
    <property type="entry name" value="Acyl-CoA N-acyltransferases (Nat)"/>
    <property type="match status" value="1"/>
</dbReference>
<proteinExistence type="predicted"/>
<keyword evidence="1" id="KW-0808">Transferase</keyword>
<evidence type="ECO:0000256" key="2">
    <source>
        <dbReference type="ARBA" id="ARBA00023315"/>
    </source>
</evidence>
<dbReference type="InterPro" id="IPR016181">
    <property type="entry name" value="Acyl_CoA_acyltransferase"/>
</dbReference>
<evidence type="ECO:0000313" key="4">
    <source>
        <dbReference type="EMBL" id="NYI87033.1"/>
    </source>
</evidence>
<dbReference type="AlphaFoldDB" id="A0A853AWD7"/>
<reference evidence="4 5" key="1">
    <citation type="submission" date="2020-07" db="EMBL/GenBank/DDBJ databases">
        <title>Sequencing the genomes of 1000 actinobacteria strains.</title>
        <authorList>
            <person name="Klenk H.-P."/>
        </authorList>
    </citation>
    <scope>NUCLEOTIDE SEQUENCE [LARGE SCALE GENOMIC DNA]</scope>
    <source>
        <strain evidence="4 5">DSM 104006</strain>
    </source>
</reference>
<dbReference type="Pfam" id="PF00583">
    <property type="entry name" value="Acetyltransf_1"/>
    <property type="match status" value="1"/>
</dbReference>
<evidence type="ECO:0000259" key="3">
    <source>
        <dbReference type="PROSITE" id="PS51186"/>
    </source>
</evidence>
<dbReference type="Proteomes" id="UP000549616">
    <property type="component" value="Unassembled WGS sequence"/>
</dbReference>
<dbReference type="InterPro" id="IPR050832">
    <property type="entry name" value="Bact_Acetyltransf"/>
</dbReference>
<protein>
    <submittedName>
        <fullName evidence="4">Ribosomal protein S18 acetylase RimI-like enzyme</fullName>
    </submittedName>
</protein>
<feature type="domain" description="N-acetyltransferase" evidence="3">
    <location>
        <begin position="4"/>
        <end position="163"/>
    </location>
</feature>
<dbReference type="Gene3D" id="3.40.630.30">
    <property type="match status" value="1"/>
</dbReference>
<gene>
    <name evidence="4" type="ORF">HNR02_000356</name>
</gene>
<dbReference type="CDD" id="cd04301">
    <property type="entry name" value="NAT_SF"/>
    <property type="match status" value="1"/>
</dbReference>
<dbReference type="RefSeq" id="WP_179771485.1">
    <property type="nucleotide sequence ID" value="NZ_JACCFK010000001.1"/>
</dbReference>
<dbReference type="GO" id="GO:0005840">
    <property type="term" value="C:ribosome"/>
    <property type="evidence" value="ECO:0007669"/>
    <property type="project" value="UniProtKB-KW"/>
</dbReference>
<name>A0A853AWD7_9PSEU</name>
<accession>A0A853AWD7</accession>
<evidence type="ECO:0000256" key="1">
    <source>
        <dbReference type="ARBA" id="ARBA00022679"/>
    </source>
</evidence>
<evidence type="ECO:0000313" key="5">
    <source>
        <dbReference type="Proteomes" id="UP000549616"/>
    </source>
</evidence>
<keyword evidence="4" id="KW-0689">Ribosomal protein</keyword>
<dbReference type="InterPro" id="IPR000182">
    <property type="entry name" value="GNAT_dom"/>
</dbReference>
<dbReference type="GO" id="GO:0016747">
    <property type="term" value="F:acyltransferase activity, transferring groups other than amino-acyl groups"/>
    <property type="evidence" value="ECO:0007669"/>
    <property type="project" value="InterPro"/>
</dbReference>
<comment type="caution">
    <text evidence="4">The sequence shown here is derived from an EMBL/GenBank/DDBJ whole genome shotgun (WGS) entry which is preliminary data.</text>
</comment>
<keyword evidence="4" id="KW-0687">Ribonucleoprotein</keyword>
<sequence>MSEVSVRPARPEEFEAIGAMTAAAYVADGLITPDDTYVHELTDAAHRAEHAELLVATDGAAVLGSVTIVRPGTRYAEISVEGELEFRMLATTPTARGRGVGELLTRAVLDRATEAGAQAVVLSSLDAMKAAHRLYTRLGFTRAPARDWQPVPDLWLRAFRLQL</sequence>
<keyword evidence="5" id="KW-1185">Reference proteome</keyword>
<dbReference type="EMBL" id="JACCFK010000001">
    <property type="protein sequence ID" value="NYI87033.1"/>
    <property type="molecule type" value="Genomic_DNA"/>
</dbReference>
<dbReference type="PROSITE" id="PS51186">
    <property type="entry name" value="GNAT"/>
    <property type="match status" value="1"/>
</dbReference>